<gene>
    <name evidence="1" type="ORF">KP509_32G070200</name>
</gene>
<accession>A0A8T2QUH4</accession>
<protein>
    <submittedName>
        <fullName evidence="1">Uncharacterized protein</fullName>
    </submittedName>
</protein>
<sequence length="129" mass="15006">MRQAILVVGIVATTLVVRSTKRPLQKSFSSITVIHVEALFTYSCWKPSRFLDARLQSLCLWAHGRHKSFLCRLFNSREKITLSIILSVGLHHQRLEKRRHANPFVMSKLKPQSLDFLCNYMPKINTRNE</sequence>
<dbReference type="EMBL" id="CM035437">
    <property type="protein sequence ID" value="KAH7287709.1"/>
    <property type="molecule type" value="Genomic_DNA"/>
</dbReference>
<name>A0A8T2QUH4_CERRI</name>
<keyword evidence="2" id="KW-1185">Reference proteome</keyword>
<evidence type="ECO:0000313" key="2">
    <source>
        <dbReference type="Proteomes" id="UP000825935"/>
    </source>
</evidence>
<comment type="caution">
    <text evidence="1">The sequence shown here is derived from an EMBL/GenBank/DDBJ whole genome shotgun (WGS) entry which is preliminary data.</text>
</comment>
<dbReference type="AlphaFoldDB" id="A0A8T2QUH4"/>
<evidence type="ECO:0000313" key="1">
    <source>
        <dbReference type="EMBL" id="KAH7287709.1"/>
    </source>
</evidence>
<reference evidence="1" key="1">
    <citation type="submission" date="2021-08" db="EMBL/GenBank/DDBJ databases">
        <title>WGS assembly of Ceratopteris richardii.</title>
        <authorList>
            <person name="Marchant D.B."/>
            <person name="Chen G."/>
            <person name="Jenkins J."/>
            <person name="Shu S."/>
            <person name="Leebens-Mack J."/>
            <person name="Grimwood J."/>
            <person name="Schmutz J."/>
            <person name="Soltis P."/>
            <person name="Soltis D."/>
            <person name="Chen Z.-H."/>
        </authorList>
    </citation>
    <scope>NUCLEOTIDE SEQUENCE</scope>
    <source>
        <strain evidence="1">Whitten #5841</strain>
        <tissue evidence="1">Leaf</tissue>
    </source>
</reference>
<organism evidence="1 2">
    <name type="scientific">Ceratopteris richardii</name>
    <name type="common">Triangle waterfern</name>
    <dbReference type="NCBI Taxonomy" id="49495"/>
    <lineage>
        <taxon>Eukaryota</taxon>
        <taxon>Viridiplantae</taxon>
        <taxon>Streptophyta</taxon>
        <taxon>Embryophyta</taxon>
        <taxon>Tracheophyta</taxon>
        <taxon>Polypodiopsida</taxon>
        <taxon>Polypodiidae</taxon>
        <taxon>Polypodiales</taxon>
        <taxon>Pteridineae</taxon>
        <taxon>Pteridaceae</taxon>
        <taxon>Parkerioideae</taxon>
        <taxon>Ceratopteris</taxon>
    </lineage>
</organism>
<proteinExistence type="predicted"/>
<dbReference type="Proteomes" id="UP000825935">
    <property type="component" value="Chromosome 32"/>
</dbReference>